<dbReference type="PROSITE" id="PS51450">
    <property type="entry name" value="LRR"/>
    <property type="match status" value="1"/>
</dbReference>
<reference evidence="2" key="2">
    <citation type="submission" date="2022-10" db="EMBL/GenBank/DDBJ databases">
        <authorList>
            <consortium name="ENA_rothamsted_submissions"/>
            <consortium name="culmorum"/>
            <person name="King R."/>
        </authorList>
    </citation>
    <scope>NUCLEOTIDE SEQUENCE</scope>
</reference>
<dbReference type="PANTHER" id="PTHR24114:SF2">
    <property type="entry name" value="F-BOX DOMAIN-CONTAINING PROTEIN-RELATED"/>
    <property type="match status" value="1"/>
</dbReference>
<organism evidence="2 3">
    <name type="scientific">Diatraea saccharalis</name>
    <name type="common">sugarcane borer</name>
    <dbReference type="NCBI Taxonomy" id="40085"/>
    <lineage>
        <taxon>Eukaryota</taxon>
        <taxon>Metazoa</taxon>
        <taxon>Ecdysozoa</taxon>
        <taxon>Arthropoda</taxon>
        <taxon>Hexapoda</taxon>
        <taxon>Insecta</taxon>
        <taxon>Pterygota</taxon>
        <taxon>Neoptera</taxon>
        <taxon>Endopterygota</taxon>
        <taxon>Lepidoptera</taxon>
        <taxon>Glossata</taxon>
        <taxon>Ditrysia</taxon>
        <taxon>Pyraloidea</taxon>
        <taxon>Crambidae</taxon>
        <taxon>Crambinae</taxon>
        <taxon>Diatraea</taxon>
    </lineage>
</organism>
<protein>
    <submittedName>
        <fullName evidence="2">Uncharacterized protein</fullName>
    </submittedName>
</protein>
<dbReference type="Gene3D" id="3.80.10.10">
    <property type="entry name" value="Ribonuclease Inhibitor"/>
    <property type="match status" value="1"/>
</dbReference>
<proteinExistence type="predicted"/>
<dbReference type="Pfam" id="PF00560">
    <property type="entry name" value="LRR_1"/>
    <property type="match status" value="1"/>
</dbReference>
<accession>A0A9N9W7V6</accession>
<evidence type="ECO:0000313" key="3">
    <source>
        <dbReference type="Proteomes" id="UP001153714"/>
    </source>
</evidence>
<dbReference type="OrthoDB" id="8436363at2759"/>
<sequence>MSEPNEEYRYISKINTKKVKMQRKMRQSKSRSSAHSERVAQIWFKHFKSGNFDIKDARRSASLVTDKMDAIFENMEQDRHISSYEEPGIDHKTVLTRLKRAGLRLSYNDLGPESALALCAAIEGNNQFTHLDLSWNKLFPAKGIGDLLRMLGENTVLVELNLSWNGLTVAQPLRKVMTIPTLKVLDLSNNRLTPASVRVICASLRLAKKLVTLDLSNNPLTTNDAVLLLEVMKETTVKLKNLFMDNVTVNKEFAMMLPEVLSMEHRKKTTITYGKVIHNYTLSVPDLREIVMKRLFYITDSAKKCTMDMPVYFLKMVKIREVLQPREFMRDLKISGAALDEGLVDELANCFPGPKTDKGGKTISLAKVVEFVHRLWPDAKAPVTPPPEPEKPKKKKKGKKK</sequence>
<dbReference type="Pfam" id="PF13516">
    <property type="entry name" value="LRR_6"/>
    <property type="match status" value="3"/>
</dbReference>
<reference evidence="2" key="1">
    <citation type="submission" date="2021-12" db="EMBL/GenBank/DDBJ databases">
        <authorList>
            <person name="King R."/>
        </authorList>
    </citation>
    <scope>NUCLEOTIDE SEQUENCE</scope>
</reference>
<evidence type="ECO:0000313" key="2">
    <source>
        <dbReference type="EMBL" id="CAG9785261.1"/>
    </source>
</evidence>
<dbReference type="PANTHER" id="PTHR24114">
    <property type="entry name" value="LEUCINE RICH REPEAT FAMILY PROTEIN"/>
    <property type="match status" value="1"/>
</dbReference>
<name>A0A9N9W7V6_9NEOP</name>
<dbReference type="AlphaFoldDB" id="A0A9N9W7V6"/>
<dbReference type="SMART" id="SM00368">
    <property type="entry name" value="LRR_RI"/>
    <property type="match status" value="3"/>
</dbReference>
<dbReference type="InterPro" id="IPR001611">
    <property type="entry name" value="Leu-rich_rpt"/>
</dbReference>
<dbReference type="InterPro" id="IPR032675">
    <property type="entry name" value="LRR_dom_sf"/>
</dbReference>
<dbReference type="InterPro" id="IPR052394">
    <property type="entry name" value="LRR-containing"/>
</dbReference>
<dbReference type="Proteomes" id="UP001153714">
    <property type="component" value="Chromosome 13"/>
</dbReference>
<keyword evidence="3" id="KW-1185">Reference proteome</keyword>
<feature type="compositionally biased region" description="Basic residues" evidence="1">
    <location>
        <begin position="392"/>
        <end position="401"/>
    </location>
</feature>
<feature type="region of interest" description="Disordered" evidence="1">
    <location>
        <begin position="379"/>
        <end position="401"/>
    </location>
</feature>
<dbReference type="SUPFAM" id="SSF52047">
    <property type="entry name" value="RNI-like"/>
    <property type="match status" value="1"/>
</dbReference>
<evidence type="ECO:0000256" key="1">
    <source>
        <dbReference type="SAM" id="MobiDB-lite"/>
    </source>
</evidence>
<dbReference type="EMBL" id="OU893344">
    <property type="protein sequence ID" value="CAG9785261.1"/>
    <property type="molecule type" value="Genomic_DNA"/>
</dbReference>
<gene>
    <name evidence="2" type="ORF">DIATSA_LOCUS3304</name>
</gene>